<organism evidence="5 6">
    <name type="scientific">Protomyces lactucae-debilis</name>
    <dbReference type="NCBI Taxonomy" id="2754530"/>
    <lineage>
        <taxon>Eukaryota</taxon>
        <taxon>Fungi</taxon>
        <taxon>Dikarya</taxon>
        <taxon>Ascomycota</taxon>
        <taxon>Taphrinomycotina</taxon>
        <taxon>Taphrinomycetes</taxon>
        <taxon>Taphrinales</taxon>
        <taxon>Protomycetaceae</taxon>
        <taxon>Protomyces</taxon>
    </lineage>
</organism>
<dbReference type="PANTHER" id="PTHR44229">
    <property type="entry name" value="15-HYDROXYPROSTAGLANDIN DEHYDROGENASE [NAD(+)]"/>
    <property type="match status" value="1"/>
</dbReference>
<sequence length="338" mass="36100">MSAYDYKNKVVVITGGASGMGLCFITHILARGGLVSFGDINTSLSKSLLLQIHATAPRTVSRLLFTRTDIRDARQLDSLMKRTVEVFGRIDLLLCVAGVNVPDSFIPAMGKANGDPSAVEEAPNLLNIQVNLCGTIATVYSSLQHLSSDACIIIIASTTGIYPSSVQPLYSASKHGLIGFARSLAPLLALETANSPIDKGRRIIVLAPSTYLPPKHRHLSPPPPEIPVPASPLFHAPERSSTPPIRTDDGGSGEDLFTKVIGETLGFVEMSTILGTLDRTLKHGKNGNVIEILPDRVAMSSFPETPEKMAEMDAKLRTALCGGQRAPVAVKEEAMDHS</sequence>
<dbReference type="PRINTS" id="PR00080">
    <property type="entry name" value="SDRFAMILY"/>
</dbReference>
<dbReference type="InterPro" id="IPR036291">
    <property type="entry name" value="NAD(P)-bd_dom_sf"/>
</dbReference>
<dbReference type="GO" id="GO:0005737">
    <property type="term" value="C:cytoplasm"/>
    <property type="evidence" value="ECO:0007669"/>
    <property type="project" value="TreeGrafter"/>
</dbReference>
<dbReference type="AlphaFoldDB" id="A0A1Y2EYE9"/>
<dbReference type="Gene3D" id="3.40.50.720">
    <property type="entry name" value="NAD(P)-binding Rossmann-like Domain"/>
    <property type="match status" value="1"/>
</dbReference>
<dbReference type="Proteomes" id="UP000193685">
    <property type="component" value="Unassembled WGS sequence"/>
</dbReference>
<evidence type="ECO:0000256" key="4">
    <source>
        <dbReference type="RuleBase" id="RU000363"/>
    </source>
</evidence>
<dbReference type="GO" id="GO:0016616">
    <property type="term" value="F:oxidoreductase activity, acting on the CH-OH group of donors, NAD or NADP as acceptor"/>
    <property type="evidence" value="ECO:0007669"/>
    <property type="project" value="TreeGrafter"/>
</dbReference>
<dbReference type="GeneID" id="63788189"/>
<comment type="caution">
    <text evidence="5">The sequence shown here is derived from an EMBL/GenBank/DDBJ whole genome shotgun (WGS) entry which is preliminary data.</text>
</comment>
<keyword evidence="3" id="KW-0560">Oxidoreductase</keyword>
<gene>
    <name evidence="5" type="ORF">BCR37DRAFT_395176</name>
</gene>
<dbReference type="EMBL" id="MCFI01000022">
    <property type="protein sequence ID" value="ORY76629.1"/>
    <property type="molecule type" value="Genomic_DNA"/>
</dbReference>
<dbReference type="OrthoDB" id="5371740at2759"/>
<evidence type="ECO:0008006" key="7">
    <source>
        <dbReference type="Google" id="ProtNLM"/>
    </source>
</evidence>
<evidence type="ECO:0000256" key="3">
    <source>
        <dbReference type="ARBA" id="ARBA00023002"/>
    </source>
</evidence>
<dbReference type="OMA" id="GPIRFAQ"/>
<keyword evidence="2" id="KW-0521">NADP</keyword>
<keyword evidence="6" id="KW-1185">Reference proteome</keyword>
<evidence type="ECO:0000256" key="2">
    <source>
        <dbReference type="ARBA" id="ARBA00022857"/>
    </source>
</evidence>
<protein>
    <recommendedName>
        <fullName evidence="7">NAD(P)-binding protein</fullName>
    </recommendedName>
</protein>
<evidence type="ECO:0000313" key="5">
    <source>
        <dbReference type="EMBL" id="ORY76629.1"/>
    </source>
</evidence>
<evidence type="ECO:0000313" key="6">
    <source>
        <dbReference type="Proteomes" id="UP000193685"/>
    </source>
</evidence>
<dbReference type="PROSITE" id="PS00061">
    <property type="entry name" value="ADH_SHORT"/>
    <property type="match status" value="1"/>
</dbReference>
<dbReference type="PANTHER" id="PTHR44229:SF4">
    <property type="entry name" value="15-HYDROXYPROSTAGLANDIN DEHYDROGENASE [NAD(+)]"/>
    <property type="match status" value="1"/>
</dbReference>
<reference evidence="5 6" key="1">
    <citation type="submission" date="2016-07" db="EMBL/GenBank/DDBJ databases">
        <title>Pervasive Adenine N6-methylation of Active Genes in Fungi.</title>
        <authorList>
            <consortium name="DOE Joint Genome Institute"/>
            <person name="Mondo S.J."/>
            <person name="Dannebaum R.O."/>
            <person name="Kuo R.C."/>
            <person name="Labutti K."/>
            <person name="Haridas S."/>
            <person name="Kuo A."/>
            <person name="Salamov A."/>
            <person name="Ahrendt S.R."/>
            <person name="Lipzen A."/>
            <person name="Sullivan W."/>
            <person name="Andreopoulos W.B."/>
            <person name="Clum A."/>
            <person name="Lindquist E."/>
            <person name="Daum C."/>
            <person name="Ramamoorthy G.K."/>
            <person name="Gryganskyi A."/>
            <person name="Culley D."/>
            <person name="Magnuson J.K."/>
            <person name="James T.Y."/>
            <person name="O'Malley M.A."/>
            <person name="Stajich J.E."/>
            <person name="Spatafora J.W."/>
            <person name="Visel A."/>
            <person name="Grigoriev I.V."/>
        </authorList>
    </citation>
    <scope>NUCLEOTIDE SEQUENCE [LARGE SCALE GENOMIC DNA]</scope>
    <source>
        <strain evidence="5 6">12-1054</strain>
    </source>
</reference>
<dbReference type="Pfam" id="PF00106">
    <property type="entry name" value="adh_short"/>
    <property type="match status" value="1"/>
</dbReference>
<dbReference type="SUPFAM" id="SSF51735">
    <property type="entry name" value="NAD(P)-binding Rossmann-fold domains"/>
    <property type="match status" value="1"/>
</dbReference>
<dbReference type="RefSeq" id="XP_040722709.1">
    <property type="nucleotide sequence ID" value="XM_040871590.1"/>
</dbReference>
<dbReference type="InterPro" id="IPR020904">
    <property type="entry name" value="Sc_DH/Rdtase_CS"/>
</dbReference>
<name>A0A1Y2EYE9_PROLT</name>
<evidence type="ECO:0000256" key="1">
    <source>
        <dbReference type="ARBA" id="ARBA00006484"/>
    </source>
</evidence>
<accession>A0A1Y2EYE9</accession>
<comment type="similarity">
    <text evidence="1 4">Belongs to the short-chain dehydrogenases/reductases (SDR) family.</text>
</comment>
<dbReference type="InterPro" id="IPR002347">
    <property type="entry name" value="SDR_fam"/>
</dbReference>
<dbReference type="STRING" id="56484.A0A1Y2EYE9"/>
<proteinExistence type="inferred from homology"/>
<dbReference type="PRINTS" id="PR00081">
    <property type="entry name" value="GDHRDH"/>
</dbReference>